<evidence type="ECO:0000313" key="15">
    <source>
        <dbReference type="EMBL" id="SLM27683.1"/>
    </source>
</evidence>
<evidence type="ECO:0000256" key="7">
    <source>
        <dbReference type="ARBA" id="ARBA00022755"/>
    </source>
</evidence>
<reference evidence="15 16" key="1">
    <citation type="submission" date="2017-03" db="EMBL/GenBank/DDBJ databases">
        <authorList>
            <person name="Afonso C.L."/>
            <person name="Miller P.J."/>
            <person name="Scott M.A."/>
            <person name="Spackman E."/>
            <person name="Goraichik I."/>
            <person name="Dimitrov K.M."/>
            <person name="Suarez D.L."/>
            <person name="Swayne D.E."/>
        </authorList>
    </citation>
    <scope>NUCLEOTIDE SEQUENCE [LARGE SCALE GENOMIC DNA]</scope>
    <source>
        <strain evidence="15">PRJEB14757</strain>
    </source>
</reference>
<evidence type="ECO:0000256" key="9">
    <source>
        <dbReference type="ARBA" id="ARBA00023211"/>
    </source>
</evidence>
<evidence type="ECO:0000256" key="3">
    <source>
        <dbReference type="ARBA" id="ARBA00005174"/>
    </source>
</evidence>
<dbReference type="Pfam" id="PF02843">
    <property type="entry name" value="GARS_C"/>
    <property type="match status" value="1"/>
</dbReference>
<evidence type="ECO:0000256" key="10">
    <source>
        <dbReference type="ARBA" id="ARBA00038345"/>
    </source>
</evidence>
<dbReference type="STRING" id="1246637.MTBBW1_1060034"/>
<dbReference type="EMBL" id="FWEV01000009">
    <property type="protein sequence ID" value="SLM27683.1"/>
    <property type="molecule type" value="Genomic_DNA"/>
</dbReference>
<dbReference type="InterPro" id="IPR011054">
    <property type="entry name" value="Rudment_hybrid_motif"/>
</dbReference>
<dbReference type="InterPro" id="IPR020559">
    <property type="entry name" value="PRibGlycinamide_synth_CS"/>
</dbReference>
<name>A0A1W1H5C7_9BACT</name>
<sequence length="588" mass="61729">MNILVVGGGGREHALVWKIAKSDLVKKIYCAPGNAGTASIAENVAIDAENIEALAEFAIEKEINLTVVGPEAPLAKGIVDLFESKGLKAFGASQKAAQLESSKMFAKNIMEQYNIPTARGKSFTDIEKARLYVKQLGAPLVVKADGLAAGKGVFVCSSEDEANEALTSLMTEGIFGDAGAVVVVEECLVGEEASFIALTDGKTVLPLPTSQDHKRIFDNDQGPNTGGMGAYSPAPVLDFMLRRRAMDEVMIPAVKGMAAEGIPFKGVLYAGLMIHNDKIKVLEFNVRLGDPETQPILMRLKSDLVPLMEACVDGTLHKFKTEIDPRSTMCVVMAAGGYPGSYEKGSVIDGLDSAAALSDTVVFHAGTAVKDGSVVTSGGRVLGVTSLGDTVKDAMDKAYEACEKISWQGAFYRKDIGARAIARLSVPPKVGVIMGSDSDLPVMEETLKVLKKFGISYEVTVASAHRTPARAEAFAKNARKKGMGVIIAGAGHAAHLAGVLAAHTTLPVLGIPIDSSALQGLDSLLSTVQMPPGVPVATLAVGKPGAVNAGVLAAQILGVSDPEIAAKLAEYKRDMAEKVNKKAENLTW</sequence>
<dbReference type="Gene3D" id="3.30.1490.20">
    <property type="entry name" value="ATP-grasp fold, A domain"/>
    <property type="match status" value="1"/>
</dbReference>
<dbReference type="InterPro" id="IPR020561">
    <property type="entry name" value="PRibGlycinamid_synth_ATP-grasp"/>
</dbReference>
<dbReference type="EC" id="5.4.99.18" evidence="12"/>
<evidence type="ECO:0000313" key="16">
    <source>
        <dbReference type="Proteomes" id="UP000191931"/>
    </source>
</evidence>
<comment type="pathway">
    <text evidence="3 11">Purine metabolism; IMP biosynthesis via de novo pathway; N(1)-(5-phospho-D-ribosyl)glycinamide from 5-phospho-alpha-D-ribose 1-diphosphate: step 2/2.</text>
</comment>
<dbReference type="GO" id="GO:0004637">
    <property type="term" value="F:phosphoribosylamine-glycine ligase activity"/>
    <property type="evidence" value="ECO:0007669"/>
    <property type="project" value="UniProtKB-UniRule"/>
</dbReference>
<dbReference type="GO" id="GO:0005524">
    <property type="term" value="F:ATP binding"/>
    <property type="evidence" value="ECO:0007669"/>
    <property type="project" value="UniProtKB-UniRule"/>
</dbReference>
<feature type="domain" description="ATP-grasp" evidence="14">
    <location>
        <begin position="107"/>
        <end position="313"/>
    </location>
</feature>
<feature type="binding site" evidence="12">
    <location>
        <position position="466"/>
    </location>
    <ligand>
        <name>substrate</name>
    </ligand>
</feature>
<comment type="cofactor">
    <cofactor evidence="2">
        <name>Mg(2+)</name>
        <dbReference type="ChEBI" id="CHEBI:18420"/>
    </cofactor>
</comment>
<dbReference type="Proteomes" id="UP000191931">
    <property type="component" value="Unassembled WGS sequence"/>
</dbReference>
<dbReference type="SUPFAM" id="SSF52255">
    <property type="entry name" value="N5-CAIR mutase (phosphoribosylaminoimidazole carboxylase, PurE)"/>
    <property type="match status" value="1"/>
</dbReference>
<dbReference type="PROSITE" id="PS50975">
    <property type="entry name" value="ATP_GRASP"/>
    <property type="match status" value="1"/>
</dbReference>
<dbReference type="Gene3D" id="3.90.600.10">
    <property type="entry name" value="Phosphoribosylglycinamide synthetase, C-terminal domain"/>
    <property type="match status" value="1"/>
</dbReference>
<dbReference type="OrthoDB" id="9807240at2"/>
<organism evidence="15 16">
    <name type="scientific">Desulfamplus magnetovallimortis</name>
    <dbReference type="NCBI Taxonomy" id="1246637"/>
    <lineage>
        <taxon>Bacteria</taxon>
        <taxon>Pseudomonadati</taxon>
        <taxon>Thermodesulfobacteriota</taxon>
        <taxon>Desulfobacteria</taxon>
        <taxon>Desulfobacterales</taxon>
        <taxon>Desulfobacteraceae</taxon>
        <taxon>Desulfamplus</taxon>
    </lineage>
</organism>
<evidence type="ECO:0000256" key="5">
    <source>
        <dbReference type="ARBA" id="ARBA00022723"/>
    </source>
</evidence>
<keyword evidence="4 11" id="KW-0436">Ligase</keyword>
<proteinExistence type="inferred from homology"/>
<feature type="binding site" evidence="12">
    <location>
        <position position="436"/>
    </location>
    <ligand>
        <name>substrate</name>
    </ligand>
</feature>
<dbReference type="SUPFAM" id="SSF56059">
    <property type="entry name" value="Glutathione synthetase ATP-binding domain-like"/>
    <property type="match status" value="1"/>
</dbReference>
<dbReference type="UniPathway" id="UPA00074">
    <property type="reaction ID" value="UER00125"/>
</dbReference>
<comment type="similarity">
    <text evidence="10 11">Belongs to the GARS family.</text>
</comment>
<dbReference type="SMART" id="SM01209">
    <property type="entry name" value="GARS_A"/>
    <property type="match status" value="1"/>
</dbReference>
<comment type="catalytic activity">
    <reaction evidence="11">
        <text>5-phospho-beta-D-ribosylamine + glycine + ATP = N(1)-(5-phospho-beta-D-ribosyl)glycinamide + ADP + phosphate + H(+)</text>
        <dbReference type="Rhea" id="RHEA:17453"/>
        <dbReference type="ChEBI" id="CHEBI:15378"/>
        <dbReference type="ChEBI" id="CHEBI:30616"/>
        <dbReference type="ChEBI" id="CHEBI:43474"/>
        <dbReference type="ChEBI" id="CHEBI:57305"/>
        <dbReference type="ChEBI" id="CHEBI:58681"/>
        <dbReference type="ChEBI" id="CHEBI:143788"/>
        <dbReference type="ChEBI" id="CHEBI:456216"/>
        <dbReference type="EC" id="6.3.4.13"/>
    </reaction>
</comment>
<keyword evidence="5" id="KW-0479">Metal-binding</keyword>
<evidence type="ECO:0000256" key="8">
    <source>
        <dbReference type="ARBA" id="ARBA00022840"/>
    </source>
</evidence>
<dbReference type="GO" id="GO:0046872">
    <property type="term" value="F:metal ion binding"/>
    <property type="evidence" value="ECO:0007669"/>
    <property type="project" value="UniProtKB-KW"/>
</dbReference>
<dbReference type="Pfam" id="PF00731">
    <property type="entry name" value="AIRC"/>
    <property type="match status" value="1"/>
</dbReference>
<evidence type="ECO:0000256" key="13">
    <source>
        <dbReference type="PROSITE-ProRule" id="PRU00409"/>
    </source>
</evidence>
<dbReference type="InterPro" id="IPR020562">
    <property type="entry name" value="PRibGlycinamide_synth_N"/>
</dbReference>
<keyword evidence="12" id="KW-0413">Isomerase</keyword>
<dbReference type="HAMAP" id="MF_01929">
    <property type="entry name" value="PurE_classI"/>
    <property type="match status" value="1"/>
</dbReference>
<dbReference type="NCBIfam" id="TIGR01162">
    <property type="entry name" value="purE"/>
    <property type="match status" value="1"/>
</dbReference>
<dbReference type="EC" id="6.3.4.13" evidence="11"/>
<dbReference type="SMART" id="SM01001">
    <property type="entry name" value="AIRC"/>
    <property type="match status" value="1"/>
</dbReference>
<dbReference type="AlphaFoldDB" id="A0A1W1H5C7"/>
<dbReference type="InterPro" id="IPR037123">
    <property type="entry name" value="PRibGlycinamide_synth_C_sf"/>
</dbReference>
<dbReference type="Pfam" id="PF01071">
    <property type="entry name" value="GARS_A"/>
    <property type="match status" value="1"/>
</dbReference>
<dbReference type="InterPro" id="IPR013815">
    <property type="entry name" value="ATP_grasp_subdomain_1"/>
</dbReference>
<dbReference type="InterPro" id="IPR011761">
    <property type="entry name" value="ATP-grasp"/>
</dbReference>
<dbReference type="GO" id="GO:0006189">
    <property type="term" value="P:'de novo' IMP biosynthetic process"/>
    <property type="evidence" value="ECO:0007669"/>
    <property type="project" value="UniProtKB-UniRule"/>
</dbReference>
<evidence type="ECO:0000256" key="1">
    <source>
        <dbReference type="ARBA" id="ARBA00001936"/>
    </source>
</evidence>
<dbReference type="Gene3D" id="3.30.470.20">
    <property type="entry name" value="ATP-grasp fold, B domain"/>
    <property type="match status" value="1"/>
</dbReference>
<keyword evidence="16" id="KW-1185">Reference proteome</keyword>
<evidence type="ECO:0000256" key="6">
    <source>
        <dbReference type="ARBA" id="ARBA00022741"/>
    </source>
</evidence>
<comment type="catalytic activity">
    <reaction evidence="12">
        <text>5-carboxyamino-1-(5-phospho-D-ribosyl)imidazole + H(+) = 5-amino-1-(5-phospho-D-ribosyl)imidazole-4-carboxylate</text>
        <dbReference type="Rhea" id="RHEA:13193"/>
        <dbReference type="ChEBI" id="CHEBI:15378"/>
        <dbReference type="ChEBI" id="CHEBI:58730"/>
        <dbReference type="ChEBI" id="CHEBI:77657"/>
        <dbReference type="EC" id="5.4.99.18"/>
    </reaction>
</comment>
<dbReference type="GO" id="GO:0034023">
    <property type="term" value="F:5-(carboxyamino)imidazole ribonucleotide mutase activity"/>
    <property type="evidence" value="ECO:0007669"/>
    <property type="project" value="UniProtKB-UniRule"/>
</dbReference>
<dbReference type="HAMAP" id="MF_00138">
    <property type="entry name" value="GARS"/>
    <property type="match status" value="1"/>
</dbReference>
<comment type="pathway">
    <text evidence="12">Purine metabolism; IMP biosynthesis via de novo pathway; 5-amino-1-(5-phospho-D-ribosyl)imidazole-4-carboxylate from 5-amino-1-(5-phospho-D-ribosyl)imidazole (N5-CAIR route): step 2/2.</text>
</comment>
<dbReference type="FunFam" id="3.90.600.10:FF:000001">
    <property type="entry name" value="Trifunctional purine biosynthetic protein adenosine-3"/>
    <property type="match status" value="1"/>
</dbReference>
<dbReference type="Gene3D" id="3.40.50.1970">
    <property type="match status" value="1"/>
</dbReference>
<dbReference type="FunFam" id="3.30.470.20:FF:000018">
    <property type="entry name" value="Trifunctional purine biosynthetic protein adenosine-3"/>
    <property type="match status" value="1"/>
</dbReference>
<comment type="cofactor">
    <cofactor evidence="1">
        <name>Mn(2+)</name>
        <dbReference type="ChEBI" id="CHEBI:29035"/>
    </cofactor>
</comment>
<comment type="function">
    <text evidence="12">Catalyzes the conversion of N5-carboxyaminoimidazole ribonucleotide (N5-CAIR) to 4-carboxy-5-aminoimidazole ribonucleotide (CAIR).</text>
</comment>
<dbReference type="PANTHER" id="PTHR43472">
    <property type="entry name" value="PHOSPHORIBOSYLAMINE--GLYCINE LIGASE"/>
    <property type="match status" value="1"/>
</dbReference>
<dbReference type="InterPro" id="IPR033747">
    <property type="entry name" value="PurE_ClassI"/>
</dbReference>
<dbReference type="InterPro" id="IPR000115">
    <property type="entry name" value="PRibGlycinamide_synth"/>
</dbReference>
<dbReference type="PROSITE" id="PS00184">
    <property type="entry name" value="GARS"/>
    <property type="match status" value="1"/>
</dbReference>
<dbReference type="FunFam" id="3.40.50.20:FF:000006">
    <property type="entry name" value="Phosphoribosylamine--glycine ligase, chloroplastic"/>
    <property type="match status" value="1"/>
</dbReference>
<dbReference type="SMART" id="SM01210">
    <property type="entry name" value="GARS_C"/>
    <property type="match status" value="1"/>
</dbReference>
<keyword evidence="6 13" id="KW-0547">Nucleotide-binding</keyword>
<dbReference type="PANTHER" id="PTHR43472:SF1">
    <property type="entry name" value="PHOSPHORIBOSYLAMINE--GLYCINE LIGASE, CHLOROPLASTIC"/>
    <property type="match status" value="1"/>
</dbReference>
<dbReference type="SUPFAM" id="SSF52440">
    <property type="entry name" value="PreATP-grasp domain"/>
    <property type="match status" value="1"/>
</dbReference>
<dbReference type="RefSeq" id="WP_080804150.1">
    <property type="nucleotide sequence ID" value="NZ_LT828545.1"/>
</dbReference>
<keyword evidence="7 11" id="KW-0658">Purine biosynthesis</keyword>
<feature type="binding site" evidence="12">
    <location>
        <position position="439"/>
    </location>
    <ligand>
        <name>substrate</name>
    </ligand>
</feature>
<comment type="similarity">
    <text evidence="12">Belongs to the AIR carboxylase family. Class I subfamily.</text>
</comment>
<dbReference type="InterPro" id="IPR016185">
    <property type="entry name" value="PreATP-grasp_dom_sf"/>
</dbReference>
<gene>
    <name evidence="11 15" type="primary">purD</name>
    <name evidence="12" type="synonym">purE</name>
    <name evidence="15" type="ORF">MTBBW1_1060034</name>
</gene>
<dbReference type="InterPro" id="IPR020560">
    <property type="entry name" value="PRibGlycinamide_synth_C-dom"/>
</dbReference>
<evidence type="ECO:0000256" key="2">
    <source>
        <dbReference type="ARBA" id="ARBA00001946"/>
    </source>
</evidence>
<evidence type="ECO:0000256" key="11">
    <source>
        <dbReference type="HAMAP-Rule" id="MF_00138"/>
    </source>
</evidence>
<dbReference type="NCBIfam" id="TIGR00877">
    <property type="entry name" value="purD"/>
    <property type="match status" value="1"/>
</dbReference>
<evidence type="ECO:0000256" key="4">
    <source>
        <dbReference type="ARBA" id="ARBA00022598"/>
    </source>
</evidence>
<accession>A0A1W1H5C7</accession>
<protein>
    <recommendedName>
        <fullName evidence="11 12">Multifunctional fusion protein</fullName>
    </recommendedName>
    <domain>
        <recommendedName>
            <fullName evidence="11">Phosphoribosylamine--glycine ligase</fullName>
            <ecNumber evidence="11">6.3.4.13</ecNumber>
        </recommendedName>
        <alternativeName>
            <fullName evidence="11">GARS</fullName>
        </alternativeName>
        <alternativeName>
            <fullName evidence="11">Glycinamide ribonucleotide synthetase</fullName>
        </alternativeName>
        <alternativeName>
            <fullName evidence="11">Phosphoribosylglycinamide synthetase</fullName>
        </alternativeName>
    </domain>
    <domain>
        <recommendedName>
            <fullName evidence="12">N5-carboxyaminoimidazole ribonucleotide mutase</fullName>
            <shortName evidence="12">N5-CAIR mutase</shortName>
            <ecNumber evidence="12">5.4.99.18</ecNumber>
        </recommendedName>
        <alternativeName>
            <fullName evidence="12">5-(carboxyamino)imidazole ribonucleotide mutase</fullName>
        </alternativeName>
    </domain>
</protein>
<evidence type="ECO:0000259" key="14">
    <source>
        <dbReference type="PROSITE" id="PS50975"/>
    </source>
</evidence>
<dbReference type="Pfam" id="PF02844">
    <property type="entry name" value="GARS_N"/>
    <property type="match status" value="1"/>
</dbReference>
<keyword evidence="9" id="KW-0464">Manganese</keyword>
<dbReference type="Gene3D" id="3.40.50.20">
    <property type="match status" value="1"/>
</dbReference>
<dbReference type="SUPFAM" id="SSF51246">
    <property type="entry name" value="Rudiment single hybrid motif"/>
    <property type="match status" value="1"/>
</dbReference>
<keyword evidence="8 13" id="KW-0067">ATP-binding</keyword>
<dbReference type="GO" id="GO:0009113">
    <property type="term" value="P:purine nucleobase biosynthetic process"/>
    <property type="evidence" value="ECO:0007669"/>
    <property type="project" value="InterPro"/>
</dbReference>
<evidence type="ECO:0000256" key="12">
    <source>
        <dbReference type="HAMAP-Rule" id="MF_01929"/>
    </source>
</evidence>
<dbReference type="InterPro" id="IPR000031">
    <property type="entry name" value="PurE_dom"/>
</dbReference>